<accession>A0AAV9ZN82</accession>
<protein>
    <submittedName>
        <fullName evidence="2">Uncharacterized protein</fullName>
    </submittedName>
</protein>
<sequence>MTTWINNQLADKALLTTVDHDLFSKTPALLTELSAILNFRALLVLKLDYTCASVRDYRYDARFLRSFSRLNCACISKQAIAVSRDLPCFLYLPIVLPSQSLLPPPSFSTREAAPARHASTRLALSLSRVFIMKEKSLPPSSPKLSRIAAAKRWRDIMDVRGGPAGGIVGREDETIRDEPTTSSSASRTVFFVALAARVEPASMSFQTPHDPRPLRAGTTAYTFAVDMPSGGPPVSVGGRRARFWSDDLGCGTGPQERERAEEEERKDADEEAEELK</sequence>
<proteinExistence type="predicted"/>
<comment type="caution">
    <text evidence="2">The sequence shown here is derived from an EMBL/GenBank/DDBJ whole genome shotgun (WGS) entry which is preliminary data.</text>
</comment>
<keyword evidence="3" id="KW-1185">Reference proteome</keyword>
<name>A0AAV9ZN82_9AGAR</name>
<evidence type="ECO:0000313" key="2">
    <source>
        <dbReference type="EMBL" id="KAK6987531.1"/>
    </source>
</evidence>
<feature type="region of interest" description="Disordered" evidence="1">
    <location>
        <begin position="236"/>
        <end position="276"/>
    </location>
</feature>
<dbReference type="EMBL" id="JAWWNJ010000131">
    <property type="protein sequence ID" value="KAK6987531.1"/>
    <property type="molecule type" value="Genomic_DNA"/>
</dbReference>
<dbReference type="Proteomes" id="UP001362999">
    <property type="component" value="Unassembled WGS sequence"/>
</dbReference>
<reference evidence="2 3" key="1">
    <citation type="journal article" date="2024" name="J Genomics">
        <title>Draft genome sequencing and assembly of Favolaschia claudopus CIRM-BRFM 2984 isolated from oak limbs.</title>
        <authorList>
            <person name="Navarro D."/>
            <person name="Drula E."/>
            <person name="Chaduli D."/>
            <person name="Cazenave R."/>
            <person name="Ahrendt S."/>
            <person name="Wang J."/>
            <person name="Lipzen A."/>
            <person name="Daum C."/>
            <person name="Barry K."/>
            <person name="Grigoriev I.V."/>
            <person name="Favel A."/>
            <person name="Rosso M.N."/>
            <person name="Martin F."/>
        </authorList>
    </citation>
    <scope>NUCLEOTIDE SEQUENCE [LARGE SCALE GENOMIC DNA]</scope>
    <source>
        <strain evidence="2 3">CIRM-BRFM 2984</strain>
    </source>
</reference>
<organism evidence="2 3">
    <name type="scientific">Favolaschia claudopus</name>
    <dbReference type="NCBI Taxonomy" id="2862362"/>
    <lineage>
        <taxon>Eukaryota</taxon>
        <taxon>Fungi</taxon>
        <taxon>Dikarya</taxon>
        <taxon>Basidiomycota</taxon>
        <taxon>Agaricomycotina</taxon>
        <taxon>Agaricomycetes</taxon>
        <taxon>Agaricomycetidae</taxon>
        <taxon>Agaricales</taxon>
        <taxon>Marasmiineae</taxon>
        <taxon>Mycenaceae</taxon>
        <taxon>Favolaschia</taxon>
    </lineage>
</organism>
<feature type="compositionally biased region" description="Basic and acidic residues" evidence="1">
    <location>
        <begin position="255"/>
        <end position="276"/>
    </location>
</feature>
<evidence type="ECO:0000256" key="1">
    <source>
        <dbReference type="SAM" id="MobiDB-lite"/>
    </source>
</evidence>
<evidence type="ECO:0000313" key="3">
    <source>
        <dbReference type="Proteomes" id="UP001362999"/>
    </source>
</evidence>
<dbReference type="AlphaFoldDB" id="A0AAV9ZN82"/>
<gene>
    <name evidence="2" type="ORF">R3P38DRAFT_3230630</name>
</gene>